<protein>
    <submittedName>
        <fullName evidence="2">Uncharacterized protein</fullName>
    </submittedName>
</protein>
<dbReference type="Proteomes" id="UP000008022">
    <property type="component" value="Unassembled WGS sequence"/>
</dbReference>
<evidence type="ECO:0000256" key="1">
    <source>
        <dbReference type="SAM" id="MobiDB-lite"/>
    </source>
</evidence>
<dbReference type="Gramene" id="ORUFI02G32570.1">
    <property type="protein sequence ID" value="ORUFI02G32570.1"/>
    <property type="gene ID" value="ORUFI02G32570"/>
</dbReference>
<reference evidence="3" key="1">
    <citation type="submission" date="2013-06" db="EMBL/GenBank/DDBJ databases">
        <authorList>
            <person name="Zhao Q."/>
        </authorList>
    </citation>
    <scope>NUCLEOTIDE SEQUENCE</scope>
    <source>
        <strain evidence="3">cv. W1943</strain>
    </source>
</reference>
<evidence type="ECO:0000313" key="2">
    <source>
        <dbReference type="EnsemblPlants" id="ORUFI02G32570.1"/>
    </source>
</evidence>
<proteinExistence type="predicted"/>
<feature type="compositionally biased region" description="Polar residues" evidence="1">
    <location>
        <begin position="1"/>
        <end position="22"/>
    </location>
</feature>
<dbReference type="AlphaFoldDB" id="A0A0E0NKD5"/>
<dbReference type="EnsemblPlants" id="ORUFI02G32570.1">
    <property type="protein sequence ID" value="ORUFI02G32570.1"/>
    <property type="gene ID" value="ORUFI02G32570"/>
</dbReference>
<organism evidence="2 3">
    <name type="scientific">Oryza rufipogon</name>
    <name type="common">Brownbeard rice</name>
    <name type="synonym">Asian wild rice</name>
    <dbReference type="NCBI Taxonomy" id="4529"/>
    <lineage>
        <taxon>Eukaryota</taxon>
        <taxon>Viridiplantae</taxon>
        <taxon>Streptophyta</taxon>
        <taxon>Embryophyta</taxon>
        <taxon>Tracheophyta</taxon>
        <taxon>Spermatophyta</taxon>
        <taxon>Magnoliopsida</taxon>
        <taxon>Liliopsida</taxon>
        <taxon>Poales</taxon>
        <taxon>Poaceae</taxon>
        <taxon>BOP clade</taxon>
        <taxon>Oryzoideae</taxon>
        <taxon>Oryzeae</taxon>
        <taxon>Oryzinae</taxon>
        <taxon>Oryza</taxon>
    </lineage>
</organism>
<dbReference type="HOGENOM" id="CLU_2531420_0_0_1"/>
<feature type="region of interest" description="Disordered" evidence="1">
    <location>
        <begin position="1"/>
        <end position="26"/>
    </location>
</feature>
<name>A0A0E0NKD5_ORYRU</name>
<reference evidence="2" key="2">
    <citation type="submission" date="2015-06" db="UniProtKB">
        <authorList>
            <consortium name="EnsemblPlants"/>
        </authorList>
    </citation>
    <scope>IDENTIFICATION</scope>
</reference>
<sequence>MNSHVSCNSKSHPLRLTTSSATGADKDVNRDNAMRVRIYWFDQCVGRKRQRKWGGPWLNLRLSFPSTLLAFFRDGHTLMCEGSS</sequence>
<accession>A0A0E0NKD5</accession>
<keyword evidence="3" id="KW-1185">Reference proteome</keyword>
<evidence type="ECO:0000313" key="3">
    <source>
        <dbReference type="Proteomes" id="UP000008022"/>
    </source>
</evidence>